<dbReference type="PANTHER" id="PTHR10046">
    <property type="entry name" value="ATP DEPENDENT LON PROTEASE FAMILY MEMBER"/>
    <property type="match status" value="1"/>
</dbReference>
<dbReference type="PIRSF" id="PIRSF001174">
    <property type="entry name" value="Lon_proteas"/>
    <property type="match status" value="1"/>
</dbReference>
<feature type="compositionally biased region" description="Basic and acidic residues" evidence="13">
    <location>
        <begin position="1"/>
        <end position="22"/>
    </location>
</feature>
<dbReference type="SUPFAM" id="SSF52540">
    <property type="entry name" value="P-loop containing nucleoside triphosphate hydrolases"/>
    <property type="match status" value="1"/>
</dbReference>
<dbReference type="Gene3D" id="3.40.50.300">
    <property type="entry name" value="P-loop containing nucleotide triphosphate hydrolases"/>
    <property type="match status" value="1"/>
</dbReference>
<evidence type="ECO:0000256" key="8">
    <source>
        <dbReference type="ARBA" id="ARBA00023016"/>
    </source>
</evidence>
<dbReference type="InterPro" id="IPR027065">
    <property type="entry name" value="Lon_Prtase"/>
</dbReference>
<evidence type="ECO:0000256" key="9">
    <source>
        <dbReference type="HAMAP-Rule" id="MF_01973"/>
    </source>
</evidence>
<evidence type="ECO:0000259" key="14">
    <source>
        <dbReference type="PROSITE" id="PS51786"/>
    </source>
</evidence>
<dbReference type="Pfam" id="PF00004">
    <property type="entry name" value="AAA"/>
    <property type="match status" value="1"/>
</dbReference>
<comment type="function">
    <text evidence="9">ATP-dependent serine protease that mediates the selective degradation of mutant and abnormal proteins as well as certain short-lived regulatory proteins. Required for cellular homeostasis and for survival from DNA damage and developmental changes induced by stress. Degrades polypeptides processively to yield small peptide fragments that are 5 to 10 amino acids long. Binds to DNA in a double-stranded, site-specific manner.</text>
</comment>
<dbReference type="InterPro" id="IPR054594">
    <property type="entry name" value="Lon_lid"/>
</dbReference>
<accession>A0ABV2B3V3</accession>
<feature type="active site" evidence="9 11">
    <location>
        <position position="711"/>
    </location>
</feature>
<comment type="subunit">
    <text evidence="9 10">Homohexamer. Organized in a ring with a central cavity.</text>
</comment>
<evidence type="ECO:0000256" key="12">
    <source>
        <dbReference type="RuleBase" id="RU000591"/>
    </source>
</evidence>
<evidence type="ECO:0000256" key="1">
    <source>
        <dbReference type="ARBA" id="ARBA00004496"/>
    </source>
</evidence>
<feature type="domain" description="Lon N-terminal" evidence="15">
    <location>
        <begin position="37"/>
        <end position="236"/>
    </location>
</feature>
<keyword evidence="2 9" id="KW-0963">Cytoplasm</keyword>
<feature type="active site" evidence="9 11">
    <location>
        <position position="754"/>
    </location>
</feature>
<evidence type="ECO:0000256" key="5">
    <source>
        <dbReference type="ARBA" id="ARBA00022801"/>
    </source>
</evidence>
<sequence length="810" mass="89236">MNDETTQTHETHTSEHQKDEISHTLVHSGSAPKPEVIHILPMREVVLFPELVMPVVLDRPAAMAGAQHAMRNEQPVGLVLASPDEGDDANGDEPESRLHRVGTGANIMRYVTGSDGNHHLVCQGIARFRVREFLKDEEGRLSAKVSWIDEPAPEGDKHVDARMDNLRNSALEAIELMDQPSRELAHAIRSITSAALLADAVAGYLGLKAKDKQQILEAIELEARLDRVQSFLDYRLEVMRLSRDINQQTQQRMGEHQRKAMLREQMRSIQRELGEDESTAEEVQRLREQLDEAKLPEEAAEQTDRELRRLERMSDASAEYSMVRTYLELMAELPWAQASEDRIDIQASREILDEDHYGLDKIKRRILEHLAVHKLNPEGKAPILCFVGPPGVGKTSLGRSIARAMNREFVRASLGGVHDESEIRGHRRTYVGAMPGSIISHLRKAGTRNPVFMLDEMDKLGASAHGDPASALLEVLDPSQNDTFNDHYLGVPFDLSKVMFIATANVLDAIPGPLRDRMEVIEVPGYTHQEKQQIARRYLVGRQLEQAGLTTEQCDISDDALSALISDYTREAGLRNLDREISAVVRHAAVQVAEGKSGPGTIGPKDLADILGPKRVDNEIALRTNIAGVSTGLAWTPAGGDILFVEASRAPGSGRLTITGQLGDVMKESAQAALSLVKARAEELDIEQERLDKSDIHIHVPAGAIKKDGPSAGVALYTALVSLLTDRKVRANVAMTGEISLRGQVLPIGGVKEKTLAAHQAGIKTVLLPERNRKDEDDIPENVRSALEIHYMSHVDEVIDIALQETAAAA</sequence>
<evidence type="ECO:0000256" key="7">
    <source>
        <dbReference type="ARBA" id="ARBA00022840"/>
    </source>
</evidence>
<dbReference type="Pfam" id="PF02190">
    <property type="entry name" value="LON_substr_bdg"/>
    <property type="match status" value="1"/>
</dbReference>
<dbReference type="InterPro" id="IPR008269">
    <property type="entry name" value="Lon_proteolytic"/>
</dbReference>
<dbReference type="Proteomes" id="UP001460888">
    <property type="component" value="Unassembled WGS sequence"/>
</dbReference>
<dbReference type="InterPro" id="IPR008268">
    <property type="entry name" value="Peptidase_S16_AS"/>
</dbReference>
<keyword evidence="4 9" id="KW-0547">Nucleotide-binding</keyword>
<dbReference type="Gene3D" id="1.10.8.60">
    <property type="match status" value="1"/>
</dbReference>
<organism evidence="16 17">
    <name type="scientific">Salinisphaera dokdonensis CL-ES53</name>
    <dbReference type="NCBI Taxonomy" id="1304272"/>
    <lineage>
        <taxon>Bacteria</taxon>
        <taxon>Pseudomonadati</taxon>
        <taxon>Pseudomonadota</taxon>
        <taxon>Gammaproteobacteria</taxon>
        <taxon>Salinisphaerales</taxon>
        <taxon>Salinisphaeraceae</taxon>
        <taxon>Salinisphaera</taxon>
    </lineage>
</organism>
<comment type="induction">
    <text evidence="9">By heat shock.</text>
</comment>
<feature type="region of interest" description="Disordered" evidence="13">
    <location>
        <begin position="1"/>
        <end position="30"/>
    </location>
</feature>
<dbReference type="CDD" id="cd19500">
    <property type="entry name" value="RecA-like_Lon"/>
    <property type="match status" value="1"/>
</dbReference>
<feature type="domain" description="Lon proteolytic" evidence="14">
    <location>
        <begin position="624"/>
        <end position="805"/>
    </location>
</feature>
<evidence type="ECO:0000259" key="15">
    <source>
        <dbReference type="PROSITE" id="PS51787"/>
    </source>
</evidence>
<keyword evidence="8 9" id="KW-0346">Stress response</keyword>
<proteinExistence type="evidence at transcript level"/>
<dbReference type="PROSITE" id="PS51787">
    <property type="entry name" value="LON_N"/>
    <property type="match status" value="1"/>
</dbReference>
<dbReference type="SUPFAM" id="SSF88697">
    <property type="entry name" value="PUA domain-like"/>
    <property type="match status" value="1"/>
</dbReference>
<gene>
    <name evidence="9" type="primary">lon</name>
    <name evidence="16" type="ORF">SADO_14889</name>
</gene>
<dbReference type="PROSITE" id="PS01046">
    <property type="entry name" value="LON_SER"/>
    <property type="match status" value="1"/>
</dbReference>
<dbReference type="InterPro" id="IPR003959">
    <property type="entry name" value="ATPase_AAA_core"/>
</dbReference>
<dbReference type="InterPro" id="IPR046336">
    <property type="entry name" value="Lon_prtase_N_sf"/>
</dbReference>
<keyword evidence="17" id="KW-1185">Reference proteome</keyword>
<keyword evidence="7 9" id="KW-0067">ATP-binding</keyword>
<name>A0ABV2B3V3_9GAMM</name>
<dbReference type="Gene3D" id="1.20.5.5270">
    <property type="match status" value="1"/>
</dbReference>
<keyword evidence="6 9" id="KW-0720">Serine protease</keyword>
<dbReference type="GO" id="GO:0008233">
    <property type="term" value="F:peptidase activity"/>
    <property type="evidence" value="ECO:0007669"/>
    <property type="project" value="UniProtKB-KW"/>
</dbReference>
<reference evidence="16 17" key="1">
    <citation type="submission" date="2013-03" db="EMBL/GenBank/DDBJ databases">
        <title>Salinisphaera dokdonensis CL-ES53 Genome Sequencing.</title>
        <authorList>
            <person name="Li C."/>
            <person name="Lai Q."/>
            <person name="Shao Z."/>
        </authorList>
    </citation>
    <scope>NUCLEOTIDE SEQUENCE [LARGE SCALE GENOMIC DNA]</scope>
    <source>
        <strain evidence="16 17">CL-ES53</strain>
    </source>
</reference>
<comment type="subcellular location">
    <subcellularLocation>
        <location evidence="1 9 10">Cytoplasm</location>
    </subcellularLocation>
</comment>
<feature type="binding site" evidence="9">
    <location>
        <begin position="388"/>
        <end position="395"/>
    </location>
    <ligand>
        <name>ATP</name>
        <dbReference type="ChEBI" id="CHEBI:30616"/>
    </ligand>
</feature>
<dbReference type="EC" id="3.4.21.53" evidence="9 10"/>
<dbReference type="InterPro" id="IPR014721">
    <property type="entry name" value="Ribsml_uS5_D2-typ_fold_subgr"/>
</dbReference>
<dbReference type="HAMAP" id="MF_01973">
    <property type="entry name" value="lon_bact"/>
    <property type="match status" value="1"/>
</dbReference>
<dbReference type="Pfam" id="PF22667">
    <property type="entry name" value="Lon_lid"/>
    <property type="match status" value="1"/>
</dbReference>
<dbReference type="NCBIfam" id="TIGR00763">
    <property type="entry name" value="lon"/>
    <property type="match status" value="1"/>
</dbReference>
<dbReference type="SMART" id="SM00382">
    <property type="entry name" value="AAA"/>
    <property type="match status" value="1"/>
</dbReference>
<dbReference type="InterPro" id="IPR003593">
    <property type="entry name" value="AAA+_ATPase"/>
</dbReference>
<dbReference type="RefSeq" id="WP_353112849.1">
    <property type="nucleotide sequence ID" value="NZ_APND01000005.1"/>
</dbReference>
<evidence type="ECO:0000313" key="17">
    <source>
        <dbReference type="Proteomes" id="UP001460888"/>
    </source>
</evidence>
<protein>
    <recommendedName>
        <fullName evidence="9 10">Lon protease</fullName>
        <ecNumber evidence="9 10">3.4.21.53</ecNumber>
    </recommendedName>
    <alternativeName>
        <fullName evidence="9">ATP-dependent protease La</fullName>
    </alternativeName>
</protein>
<dbReference type="Gene3D" id="1.20.58.1480">
    <property type="match status" value="1"/>
</dbReference>
<evidence type="ECO:0000256" key="6">
    <source>
        <dbReference type="ARBA" id="ARBA00022825"/>
    </source>
</evidence>
<dbReference type="InterPro" id="IPR027543">
    <property type="entry name" value="Lon_bac"/>
</dbReference>
<dbReference type="PRINTS" id="PR00830">
    <property type="entry name" value="ENDOLAPTASE"/>
</dbReference>
<evidence type="ECO:0000313" key="16">
    <source>
        <dbReference type="EMBL" id="MES1930546.1"/>
    </source>
</evidence>
<evidence type="ECO:0000256" key="10">
    <source>
        <dbReference type="PIRNR" id="PIRNR001174"/>
    </source>
</evidence>
<dbReference type="EMBL" id="APND01000005">
    <property type="protein sequence ID" value="MES1930546.1"/>
    <property type="molecule type" value="Genomic_DNA"/>
</dbReference>
<keyword evidence="3 9" id="KW-0645">Protease</keyword>
<evidence type="ECO:0000256" key="2">
    <source>
        <dbReference type="ARBA" id="ARBA00022490"/>
    </source>
</evidence>
<dbReference type="Gene3D" id="3.30.230.10">
    <property type="match status" value="1"/>
</dbReference>
<dbReference type="InterPro" id="IPR020568">
    <property type="entry name" value="Ribosomal_Su5_D2-typ_SF"/>
</dbReference>
<dbReference type="Pfam" id="PF05362">
    <property type="entry name" value="Lon_C"/>
    <property type="match status" value="1"/>
</dbReference>
<dbReference type="InterPro" id="IPR003111">
    <property type="entry name" value="Lon_prtase_N"/>
</dbReference>
<evidence type="ECO:0000256" key="3">
    <source>
        <dbReference type="ARBA" id="ARBA00022670"/>
    </source>
</evidence>
<dbReference type="InterPro" id="IPR015947">
    <property type="entry name" value="PUA-like_sf"/>
</dbReference>
<dbReference type="GO" id="GO:0006508">
    <property type="term" value="P:proteolysis"/>
    <property type="evidence" value="ECO:0007669"/>
    <property type="project" value="UniProtKB-KW"/>
</dbReference>
<comment type="catalytic activity">
    <reaction evidence="9 10 11">
        <text>Hydrolysis of proteins in presence of ATP.</text>
        <dbReference type="EC" id="3.4.21.53"/>
    </reaction>
</comment>
<dbReference type="InterPro" id="IPR027417">
    <property type="entry name" value="P-loop_NTPase"/>
</dbReference>
<dbReference type="InterPro" id="IPR004815">
    <property type="entry name" value="Lon_bac/euk-typ"/>
</dbReference>
<dbReference type="SMART" id="SM00464">
    <property type="entry name" value="LON"/>
    <property type="match status" value="1"/>
</dbReference>
<comment type="caution">
    <text evidence="16">The sequence shown here is derived from an EMBL/GenBank/DDBJ whole genome shotgun (WGS) entry which is preliminary data.</text>
</comment>
<evidence type="ECO:0000256" key="13">
    <source>
        <dbReference type="SAM" id="MobiDB-lite"/>
    </source>
</evidence>
<dbReference type="SUPFAM" id="SSF54211">
    <property type="entry name" value="Ribosomal protein S5 domain 2-like"/>
    <property type="match status" value="1"/>
</dbReference>
<evidence type="ECO:0000256" key="4">
    <source>
        <dbReference type="ARBA" id="ARBA00022741"/>
    </source>
</evidence>
<keyword evidence="5 9" id="KW-0378">Hydrolase</keyword>
<comment type="similarity">
    <text evidence="9 10 11 12">Belongs to the peptidase S16 family.</text>
</comment>
<dbReference type="PROSITE" id="PS51786">
    <property type="entry name" value="LON_PROTEOLYTIC"/>
    <property type="match status" value="1"/>
</dbReference>
<evidence type="ECO:0000256" key="11">
    <source>
        <dbReference type="PROSITE-ProRule" id="PRU01122"/>
    </source>
</evidence>
<dbReference type="Gene3D" id="2.30.130.40">
    <property type="entry name" value="LON domain-like"/>
    <property type="match status" value="1"/>
</dbReference>